<dbReference type="PANTHER" id="PTHR20905:SF1">
    <property type="entry name" value="AT07410P-RELATED"/>
    <property type="match status" value="1"/>
</dbReference>
<feature type="non-terminal residue" evidence="1">
    <location>
        <position position="177"/>
    </location>
</feature>
<dbReference type="PANTHER" id="PTHR20905">
    <property type="entry name" value="N-ACETYLTRANSFERASE-RELATED"/>
    <property type="match status" value="1"/>
</dbReference>
<dbReference type="EMBL" id="JABFTP020000001">
    <property type="protein sequence ID" value="KAL3266823.1"/>
    <property type="molecule type" value="Genomic_DNA"/>
</dbReference>
<organism evidence="1 2">
    <name type="scientific">Cryptolaemus montrouzieri</name>
    <dbReference type="NCBI Taxonomy" id="559131"/>
    <lineage>
        <taxon>Eukaryota</taxon>
        <taxon>Metazoa</taxon>
        <taxon>Ecdysozoa</taxon>
        <taxon>Arthropoda</taxon>
        <taxon>Hexapoda</taxon>
        <taxon>Insecta</taxon>
        <taxon>Pterygota</taxon>
        <taxon>Neoptera</taxon>
        <taxon>Endopterygota</taxon>
        <taxon>Coleoptera</taxon>
        <taxon>Polyphaga</taxon>
        <taxon>Cucujiformia</taxon>
        <taxon>Coccinelloidea</taxon>
        <taxon>Coccinellidae</taxon>
        <taxon>Scymninae</taxon>
        <taxon>Scymnini</taxon>
        <taxon>Cryptolaemus</taxon>
    </lineage>
</organism>
<dbReference type="AlphaFoldDB" id="A0ABD2MKF5"/>
<evidence type="ECO:0000313" key="1">
    <source>
        <dbReference type="EMBL" id="KAL3266823.1"/>
    </source>
</evidence>
<protein>
    <submittedName>
        <fullName evidence="1">Uncharacterized protein</fullName>
    </submittedName>
</protein>
<sequence length="177" mass="20167">MSVQLQPSFLTERFQNMTFKENVERSMSQDSTDSDFEIQIVEREDKNDVINLARRFFNRDEPVNECISLTGPDGRCADLEDYIISTLEEGTSLKAVAGSKLVAFSMNGIIHRDDPNEKVIVENPKFQLIMDFLHFNNTQCDIFKKYPNVEKAMSVKIISVDSCMRGKGVATKLVEKT</sequence>
<comment type="caution">
    <text evidence="1">The sequence shown here is derived from an EMBL/GenBank/DDBJ whole genome shotgun (WGS) entry which is preliminary data.</text>
</comment>
<accession>A0ABD2MKF5</accession>
<name>A0ABD2MKF5_9CUCU</name>
<reference evidence="1 2" key="1">
    <citation type="journal article" date="2021" name="BMC Biol.">
        <title>Horizontally acquired antibacterial genes associated with adaptive radiation of ladybird beetles.</title>
        <authorList>
            <person name="Li H.S."/>
            <person name="Tang X.F."/>
            <person name="Huang Y.H."/>
            <person name="Xu Z.Y."/>
            <person name="Chen M.L."/>
            <person name="Du X.Y."/>
            <person name="Qiu B.Y."/>
            <person name="Chen P.T."/>
            <person name="Zhang W."/>
            <person name="Slipinski A."/>
            <person name="Escalona H.E."/>
            <person name="Waterhouse R.M."/>
            <person name="Zwick A."/>
            <person name="Pang H."/>
        </authorList>
    </citation>
    <scope>NUCLEOTIDE SEQUENCE [LARGE SCALE GENOMIC DNA]</scope>
    <source>
        <strain evidence="1">SYSU2018</strain>
    </source>
</reference>
<dbReference type="Proteomes" id="UP001516400">
    <property type="component" value="Unassembled WGS sequence"/>
</dbReference>
<proteinExistence type="predicted"/>
<gene>
    <name evidence="1" type="ORF">HHI36_010976</name>
</gene>
<evidence type="ECO:0000313" key="2">
    <source>
        <dbReference type="Proteomes" id="UP001516400"/>
    </source>
</evidence>
<keyword evidence="2" id="KW-1185">Reference proteome</keyword>
<dbReference type="SUPFAM" id="SSF55729">
    <property type="entry name" value="Acyl-CoA N-acyltransferases (Nat)"/>
    <property type="match status" value="1"/>
</dbReference>
<dbReference type="InterPro" id="IPR016181">
    <property type="entry name" value="Acyl_CoA_acyltransferase"/>
</dbReference>
<dbReference type="Gene3D" id="3.40.630.30">
    <property type="match status" value="1"/>
</dbReference>